<comment type="caution">
    <text evidence="1">The sequence shown here is derived from an EMBL/GenBank/DDBJ whole genome shotgun (WGS) entry which is preliminary data.</text>
</comment>
<evidence type="ECO:0000313" key="2">
    <source>
        <dbReference type="Proteomes" id="UP001558613"/>
    </source>
</evidence>
<evidence type="ECO:0000313" key="1">
    <source>
        <dbReference type="EMBL" id="KAL1277327.1"/>
    </source>
</evidence>
<sequence>MQFGRMDEYKESKEDFESHIKRLEQWLLANDTASEKKVSVFLSVIGAETYGLLKNLVTQTKREHIEEHAGNCKKCMDMQLDTGTRGVADVRTVIQGVLVALTIKQNQHAANYIFRGKTSPAGPELAGENSVR</sequence>
<name>A0ABR3NKG1_9TELE</name>
<keyword evidence="2" id="KW-1185">Reference proteome</keyword>
<dbReference type="Proteomes" id="UP001558613">
    <property type="component" value="Unassembled WGS sequence"/>
</dbReference>
<dbReference type="EMBL" id="JAYMGO010000003">
    <property type="protein sequence ID" value="KAL1277327.1"/>
    <property type="molecule type" value="Genomic_DNA"/>
</dbReference>
<organism evidence="1 2">
    <name type="scientific">Cirrhinus molitorella</name>
    <name type="common">mud carp</name>
    <dbReference type="NCBI Taxonomy" id="172907"/>
    <lineage>
        <taxon>Eukaryota</taxon>
        <taxon>Metazoa</taxon>
        <taxon>Chordata</taxon>
        <taxon>Craniata</taxon>
        <taxon>Vertebrata</taxon>
        <taxon>Euteleostomi</taxon>
        <taxon>Actinopterygii</taxon>
        <taxon>Neopterygii</taxon>
        <taxon>Teleostei</taxon>
        <taxon>Ostariophysi</taxon>
        <taxon>Cypriniformes</taxon>
        <taxon>Cyprinidae</taxon>
        <taxon>Labeoninae</taxon>
        <taxon>Labeonini</taxon>
        <taxon>Cirrhinus</taxon>
    </lineage>
</organism>
<accession>A0ABR3NKG1</accession>
<protein>
    <submittedName>
        <fullName evidence="1">Uncharacterized protein</fullName>
    </submittedName>
</protein>
<reference evidence="1 2" key="1">
    <citation type="submission" date="2023-09" db="EMBL/GenBank/DDBJ databases">
        <authorList>
            <person name="Wang M."/>
        </authorList>
    </citation>
    <scope>NUCLEOTIDE SEQUENCE [LARGE SCALE GENOMIC DNA]</scope>
    <source>
        <strain evidence="1">GT-2023</strain>
        <tissue evidence="1">Liver</tissue>
    </source>
</reference>
<proteinExistence type="predicted"/>
<gene>
    <name evidence="1" type="ORF">QQF64_024000</name>
</gene>